<protein>
    <submittedName>
        <fullName evidence="1">Uncharacterized protein</fullName>
    </submittedName>
</protein>
<evidence type="ECO:0000313" key="2">
    <source>
        <dbReference type="Proteomes" id="UP000747542"/>
    </source>
</evidence>
<sequence length="45" mass="5126">MKGRRGVRGQGGEGVWRGRGAAWEGYTTRRWRERRSWGNCVVSCG</sequence>
<reference evidence="1" key="1">
    <citation type="journal article" date="2021" name="Sci. Adv.">
        <title>The American lobster genome reveals insights on longevity, neural, and immune adaptations.</title>
        <authorList>
            <person name="Polinski J.M."/>
            <person name="Zimin A.V."/>
            <person name="Clark K.F."/>
            <person name="Kohn A.B."/>
            <person name="Sadowski N."/>
            <person name="Timp W."/>
            <person name="Ptitsyn A."/>
            <person name="Khanna P."/>
            <person name="Romanova D.Y."/>
            <person name="Williams P."/>
            <person name="Greenwood S.J."/>
            <person name="Moroz L.L."/>
            <person name="Walt D.R."/>
            <person name="Bodnar A.G."/>
        </authorList>
    </citation>
    <scope>NUCLEOTIDE SEQUENCE</scope>
    <source>
        <strain evidence="1">GMGI-L3</strain>
    </source>
</reference>
<comment type="caution">
    <text evidence="1">The sequence shown here is derived from an EMBL/GenBank/DDBJ whole genome shotgun (WGS) entry which is preliminary data.</text>
</comment>
<accession>A0A8J5JXE2</accession>
<keyword evidence="2" id="KW-1185">Reference proteome</keyword>
<proteinExistence type="predicted"/>
<dbReference type="EMBL" id="JAHLQT010022636">
    <property type="protein sequence ID" value="KAG7166185.1"/>
    <property type="molecule type" value="Genomic_DNA"/>
</dbReference>
<gene>
    <name evidence="1" type="ORF">Hamer_G011006</name>
</gene>
<dbReference type="Proteomes" id="UP000747542">
    <property type="component" value="Unassembled WGS sequence"/>
</dbReference>
<organism evidence="1 2">
    <name type="scientific">Homarus americanus</name>
    <name type="common">American lobster</name>
    <dbReference type="NCBI Taxonomy" id="6706"/>
    <lineage>
        <taxon>Eukaryota</taxon>
        <taxon>Metazoa</taxon>
        <taxon>Ecdysozoa</taxon>
        <taxon>Arthropoda</taxon>
        <taxon>Crustacea</taxon>
        <taxon>Multicrustacea</taxon>
        <taxon>Malacostraca</taxon>
        <taxon>Eumalacostraca</taxon>
        <taxon>Eucarida</taxon>
        <taxon>Decapoda</taxon>
        <taxon>Pleocyemata</taxon>
        <taxon>Astacidea</taxon>
        <taxon>Nephropoidea</taxon>
        <taxon>Nephropidae</taxon>
        <taxon>Homarus</taxon>
    </lineage>
</organism>
<name>A0A8J5JXE2_HOMAM</name>
<evidence type="ECO:0000313" key="1">
    <source>
        <dbReference type="EMBL" id="KAG7166185.1"/>
    </source>
</evidence>
<dbReference type="AlphaFoldDB" id="A0A8J5JXE2"/>